<keyword evidence="4 7" id="KW-0812">Transmembrane</keyword>
<dbReference type="AlphaFoldDB" id="A0A2J6S8K2"/>
<dbReference type="GO" id="GO:0016020">
    <property type="term" value="C:membrane"/>
    <property type="evidence" value="ECO:0007669"/>
    <property type="project" value="UniProtKB-SubCell"/>
</dbReference>
<comment type="function">
    <text evidence="7">May be involved in iron transport and iron homeostasis.</text>
</comment>
<comment type="caution">
    <text evidence="7">Lacks conserved residue(s) required for the propagation of feature annotation.</text>
</comment>
<accession>A0A2J6S8K2</accession>
<feature type="transmembrane region" description="Helical" evidence="7">
    <location>
        <begin position="506"/>
        <end position="525"/>
    </location>
</feature>
<evidence type="ECO:0000256" key="4">
    <source>
        <dbReference type="ARBA" id="ARBA00022692"/>
    </source>
</evidence>
<evidence type="ECO:0000256" key="6">
    <source>
        <dbReference type="ARBA" id="ARBA00023136"/>
    </source>
</evidence>
<keyword evidence="7" id="KW-0406">Ion transport</keyword>
<comment type="similarity">
    <text evidence="2 7">Belongs to the ferroportin (FP) (TC 2.A.100) family. SLC40A subfamily.</text>
</comment>
<evidence type="ECO:0000256" key="7">
    <source>
        <dbReference type="RuleBase" id="RU365065"/>
    </source>
</evidence>
<evidence type="ECO:0000313" key="10">
    <source>
        <dbReference type="Proteomes" id="UP000235786"/>
    </source>
</evidence>
<feature type="region of interest" description="Disordered" evidence="8">
    <location>
        <begin position="35"/>
        <end position="67"/>
    </location>
</feature>
<feature type="transmembrane region" description="Helical" evidence="7">
    <location>
        <begin position="572"/>
        <end position="591"/>
    </location>
</feature>
<feature type="transmembrane region" description="Helical" evidence="7">
    <location>
        <begin position="178"/>
        <end position="200"/>
    </location>
</feature>
<reference evidence="9 10" key="1">
    <citation type="submission" date="2016-04" db="EMBL/GenBank/DDBJ databases">
        <title>A degradative enzymes factory behind the ericoid mycorrhizal symbiosis.</title>
        <authorList>
            <consortium name="DOE Joint Genome Institute"/>
            <person name="Martino E."/>
            <person name="Morin E."/>
            <person name="Grelet G."/>
            <person name="Kuo A."/>
            <person name="Kohler A."/>
            <person name="Daghino S."/>
            <person name="Barry K."/>
            <person name="Choi C."/>
            <person name="Cichocki N."/>
            <person name="Clum A."/>
            <person name="Copeland A."/>
            <person name="Hainaut M."/>
            <person name="Haridas S."/>
            <person name="Labutti K."/>
            <person name="Lindquist E."/>
            <person name="Lipzen A."/>
            <person name="Khouja H.-R."/>
            <person name="Murat C."/>
            <person name="Ohm R."/>
            <person name="Olson A."/>
            <person name="Spatafora J."/>
            <person name="Veneault-Fourrey C."/>
            <person name="Henrissat B."/>
            <person name="Grigoriev I."/>
            <person name="Martin F."/>
            <person name="Perotto S."/>
        </authorList>
    </citation>
    <scope>NUCLEOTIDE SEQUENCE [LARGE SCALE GENOMIC DNA]</scope>
    <source>
        <strain evidence="9 10">F</strain>
    </source>
</reference>
<dbReference type="InterPro" id="IPR036259">
    <property type="entry name" value="MFS_trans_sf"/>
</dbReference>
<keyword evidence="5 7" id="KW-1133">Transmembrane helix</keyword>
<sequence length="615" mass="68247">MPRALKNMQIKTTHLLHCFAAFILGSSMVPHVHQRRRRRSSQSCASSDADSTCADNDGNYASPSQSRNAITELGEPDEVPLMDELAVSSGEGGDEDSLPTRWQERKRWWKVYALYFVFMRTSNIYEYASVLLVALAFPNSLFATSIRGMASTIFTMLCASAVGSYIDRTPSRLSPLLSLITINHCAIAAAYACWLFWPLIAGETDDSSSKGPFSSPPKGFLFGFLVLLDVVQDLSVMGNRLSVERDWVSALVGPITDTESSYTLTQVNSVLKRIDLITKLVAPSLLPLIVSLLHSRAGWITLLGGLTFASWGFEVWCARTVAQENPQLRLSKPASNDPATLEDRDLDEQYKQLTPGPSTWAQKLYIVCYQDPLVRFYHYFSTDVWPASISVSLLQMTVLAYSATLITYLLAVGFSLTAITIARASGNVSALAGTFITPMAVGYLRKRNAREPRATDSEQDSEDDGGEARIVRTVGFWGIPVVLVLWNLSPATPSPDSSQHSLPIQLTLFSFLSLSLIGHWIYILMVQELEQVEIPTSQRSTFAGTEQSFASFFELCHWTATMLWNQPEDFRWLALGSIIVLGIGTMIFGVWRRGKGTMVRYEEIRMRDVGMELGG</sequence>
<dbReference type="Proteomes" id="UP000235786">
    <property type="component" value="Unassembled WGS sequence"/>
</dbReference>
<keyword evidence="6 7" id="KW-0472">Membrane</keyword>
<evidence type="ECO:0000256" key="3">
    <source>
        <dbReference type="ARBA" id="ARBA00022448"/>
    </source>
</evidence>
<feature type="transmembrane region" description="Helical" evidence="7">
    <location>
        <begin position="12"/>
        <end position="32"/>
    </location>
</feature>
<dbReference type="GO" id="GO:0005381">
    <property type="term" value="F:iron ion transmembrane transporter activity"/>
    <property type="evidence" value="ECO:0007669"/>
    <property type="project" value="UniProtKB-UniRule"/>
</dbReference>
<evidence type="ECO:0000256" key="2">
    <source>
        <dbReference type="ARBA" id="ARBA00006279"/>
    </source>
</evidence>
<proteinExistence type="inferred from homology"/>
<organism evidence="9 10">
    <name type="scientific">Hyaloscypha variabilis (strain UAMH 11265 / GT02V1 / F)</name>
    <name type="common">Meliniomyces variabilis</name>
    <dbReference type="NCBI Taxonomy" id="1149755"/>
    <lineage>
        <taxon>Eukaryota</taxon>
        <taxon>Fungi</taxon>
        <taxon>Dikarya</taxon>
        <taxon>Ascomycota</taxon>
        <taxon>Pezizomycotina</taxon>
        <taxon>Leotiomycetes</taxon>
        <taxon>Helotiales</taxon>
        <taxon>Hyaloscyphaceae</taxon>
        <taxon>Hyaloscypha</taxon>
        <taxon>Hyaloscypha variabilis</taxon>
    </lineage>
</organism>
<evidence type="ECO:0000256" key="5">
    <source>
        <dbReference type="ARBA" id="ARBA00022989"/>
    </source>
</evidence>
<feature type="transmembrane region" description="Helical" evidence="7">
    <location>
        <begin position="111"/>
        <end position="137"/>
    </location>
</feature>
<dbReference type="SUPFAM" id="SSF103473">
    <property type="entry name" value="MFS general substrate transporter"/>
    <property type="match status" value="1"/>
</dbReference>
<feature type="transmembrane region" description="Helical" evidence="7">
    <location>
        <begin position="149"/>
        <end position="166"/>
    </location>
</feature>
<evidence type="ECO:0000256" key="8">
    <source>
        <dbReference type="SAM" id="MobiDB-lite"/>
    </source>
</evidence>
<gene>
    <name evidence="9" type="ORF">L207DRAFT_575890</name>
</gene>
<evidence type="ECO:0000256" key="1">
    <source>
        <dbReference type="ARBA" id="ARBA00004141"/>
    </source>
</evidence>
<dbReference type="OrthoDB" id="648861at2759"/>
<feature type="transmembrane region" description="Helical" evidence="7">
    <location>
        <begin position="220"/>
        <end position="237"/>
    </location>
</feature>
<keyword evidence="10" id="KW-1185">Reference proteome</keyword>
<protein>
    <recommendedName>
        <fullName evidence="7">Solute carrier family 40 member</fullName>
    </recommendedName>
</protein>
<keyword evidence="3 7" id="KW-0813">Transport</keyword>
<dbReference type="PANTHER" id="PTHR11660:SF57">
    <property type="entry name" value="SOLUTE CARRIER FAMILY 40 MEMBER"/>
    <property type="match status" value="1"/>
</dbReference>
<dbReference type="InterPro" id="IPR009716">
    <property type="entry name" value="Ferroportin-1"/>
</dbReference>
<dbReference type="EMBL" id="KZ613938">
    <property type="protein sequence ID" value="PMD47087.1"/>
    <property type="molecule type" value="Genomic_DNA"/>
</dbReference>
<dbReference type="PANTHER" id="PTHR11660">
    <property type="entry name" value="SOLUTE CARRIER FAMILY 40 MEMBER"/>
    <property type="match status" value="1"/>
</dbReference>
<feature type="compositionally biased region" description="Low complexity" evidence="8">
    <location>
        <begin position="41"/>
        <end position="51"/>
    </location>
</feature>
<comment type="subcellular location">
    <subcellularLocation>
        <location evidence="1 7">Membrane</location>
        <topology evidence="1 7">Multi-pass membrane protein</topology>
    </subcellularLocation>
</comment>
<name>A0A2J6S8K2_HYAVF</name>
<feature type="transmembrane region" description="Helical" evidence="7">
    <location>
        <begin position="398"/>
        <end position="422"/>
    </location>
</feature>
<dbReference type="Pfam" id="PF06963">
    <property type="entry name" value="FPN1"/>
    <property type="match status" value="2"/>
</dbReference>
<dbReference type="STRING" id="1149755.A0A2J6S8K2"/>
<evidence type="ECO:0000313" key="9">
    <source>
        <dbReference type="EMBL" id="PMD47087.1"/>
    </source>
</evidence>